<evidence type="ECO:0000313" key="2">
    <source>
        <dbReference type="EMBL" id="AZN41304.1"/>
    </source>
</evidence>
<gene>
    <name evidence="2" type="ORF">EJC50_17730</name>
</gene>
<dbReference type="Proteomes" id="UP000272528">
    <property type="component" value="Chromosome"/>
</dbReference>
<feature type="transmembrane region" description="Helical" evidence="1">
    <location>
        <begin position="69"/>
        <end position="90"/>
    </location>
</feature>
<sequence>MSNYIPYLVLIIASLLILTIMMIREWKSIIIVSHLSYAGMSYVFEVIILIVLEGYTYSPGLLKNSYLDSMFGATVSNFCTVPAIAILIAYYQLRLRWIIIAAVFLGGVDVLFVYLNIYQHLWWSSSYTVVTLVFFFWFSRMWMIKVLKGNRVFQYITLLMYTFCITDSVFFMYILSGWRRYHLGLYKNPLRDDVMLTVIMSFCITLILVNTVFWSKKHRFTVFGCICIGFAQYFLYKTGHLSLYVAPWLYASAYAATLLLVAVFCRLGLKSLLYYGNKQQY</sequence>
<keyword evidence="1" id="KW-0472">Membrane</keyword>
<keyword evidence="3" id="KW-1185">Reference proteome</keyword>
<keyword evidence="1" id="KW-1133">Transmembrane helix</keyword>
<feature type="transmembrane region" description="Helical" evidence="1">
    <location>
        <begin position="97"/>
        <end position="115"/>
    </location>
</feature>
<dbReference type="KEGG" id="palb:EJC50_17730"/>
<feature type="transmembrane region" description="Helical" evidence="1">
    <location>
        <begin position="152"/>
        <end position="174"/>
    </location>
</feature>
<accession>A0A3Q8X611</accession>
<dbReference type="OrthoDB" id="1680238at2"/>
<evidence type="ECO:0000256" key="1">
    <source>
        <dbReference type="SAM" id="Phobius"/>
    </source>
</evidence>
<feature type="transmembrane region" description="Helical" evidence="1">
    <location>
        <begin position="248"/>
        <end position="269"/>
    </location>
</feature>
<protein>
    <submittedName>
        <fullName evidence="2">Uncharacterized protein</fullName>
    </submittedName>
</protein>
<feature type="transmembrane region" description="Helical" evidence="1">
    <location>
        <begin position="220"/>
        <end position="236"/>
    </location>
</feature>
<proteinExistence type="predicted"/>
<dbReference type="EMBL" id="CP034437">
    <property type="protein sequence ID" value="AZN41304.1"/>
    <property type="molecule type" value="Genomic_DNA"/>
</dbReference>
<keyword evidence="1" id="KW-0812">Transmembrane</keyword>
<feature type="transmembrane region" description="Helical" evidence="1">
    <location>
        <begin position="35"/>
        <end position="57"/>
    </location>
</feature>
<feature type="transmembrane region" description="Helical" evidence="1">
    <location>
        <begin position="6"/>
        <end position="23"/>
    </location>
</feature>
<reference evidence="3" key="1">
    <citation type="submission" date="2018-12" db="EMBL/GenBank/DDBJ databases">
        <title>Genome sequence of Peanibacillus sp.</title>
        <authorList>
            <person name="Subramani G."/>
            <person name="Srinivasan S."/>
            <person name="Kim M.K."/>
        </authorList>
    </citation>
    <scope>NUCLEOTIDE SEQUENCE [LARGE SCALE GENOMIC DNA]</scope>
    <source>
        <strain evidence="3">18JY67-1</strain>
    </source>
</reference>
<feature type="transmembrane region" description="Helical" evidence="1">
    <location>
        <begin position="194"/>
        <end position="213"/>
    </location>
</feature>
<evidence type="ECO:0000313" key="3">
    <source>
        <dbReference type="Proteomes" id="UP000272528"/>
    </source>
</evidence>
<feature type="transmembrane region" description="Helical" evidence="1">
    <location>
        <begin position="121"/>
        <end position="140"/>
    </location>
</feature>
<dbReference type="RefSeq" id="WP_126017011.1">
    <property type="nucleotide sequence ID" value="NZ_CP034437.1"/>
</dbReference>
<dbReference type="AlphaFoldDB" id="A0A3Q8X611"/>
<name>A0A3Q8X611_9BACL</name>
<organism evidence="2 3">
    <name type="scientific">Paenibacillus albus</name>
    <dbReference type="NCBI Taxonomy" id="2495582"/>
    <lineage>
        <taxon>Bacteria</taxon>
        <taxon>Bacillati</taxon>
        <taxon>Bacillota</taxon>
        <taxon>Bacilli</taxon>
        <taxon>Bacillales</taxon>
        <taxon>Paenibacillaceae</taxon>
        <taxon>Paenibacillus</taxon>
    </lineage>
</organism>